<dbReference type="InterPro" id="IPR021414">
    <property type="entry name" value="DUF3054"/>
</dbReference>
<feature type="transmembrane region" description="Helical" evidence="1">
    <location>
        <begin position="18"/>
        <end position="35"/>
    </location>
</feature>
<dbReference type="RefSeq" id="WP_089788779.1">
    <property type="nucleotide sequence ID" value="NZ_FOKW01000007.1"/>
</dbReference>
<keyword evidence="1" id="KW-1133">Transmembrane helix</keyword>
<name>A0A1I1II83_NATHA</name>
<feature type="transmembrane region" description="Helical" evidence="1">
    <location>
        <begin position="55"/>
        <end position="76"/>
    </location>
</feature>
<organism evidence="2 3">
    <name type="scientific">Natronobacterium haloterrestre</name>
    <name type="common">Halobiforma haloterrestris</name>
    <dbReference type="NCBI Taxonomy" id="148448"/>
    <lineage>
        <taxon>Archaea</taxon>
        <taxon>Methanobacteriati</taxon>
        <taxon>Methanobacteriota</taxon>
        <taxon>Stenosarchaea group</taxon>
        <taxon>Halobacteria</taxon>
        <taxon>Halobacteriales</taxon>
        <taxon>Natrialbaceae</taxon>
        <taxon>Natronobacterium</taxon>
    </lineage>
</organism>
<dbReference type="AlphaFoldDB" id="A0A1I1II83"/>
<evidence type="ECO:0000256" key="1">
    <source>
        <dbReference type="SAM" id="Phobius"/>
    </source>
</evidence>
<dbReference type="Pfam" id="PF11255">
    <property type="entry name" value="DUF3054"/>
    <property type="match status" value="1"/>
</dbReference>
<sequence length="142" mass="14726">MDTATRAGTGRGLFDRDALALGVADLAVLVALILVGQRSHDVNIVTEPLASLETIVPFAIGWIAASILVGLYARGVATTPSRVARLTAVSWIAAANVGFILRGSPVFAGDAPWTFTVVMTGTGLVALVGWRVAYAVYATRSA</sequence>
<proteinExistence type="predicted"/>
<evidence type="ECO:0000313" key="2">
    <source>
        <dbReference type="EMBL" id="SFC36049.1"/>
    </source>
</evidence>
<feature type="transmembrane region" description="Helical" evidence="1">
    <location>
        <begin position="83"/>
        <end position="101"/>
    </location>
</feature>
<keyword evidence="1" id="KW-0812">Transmembrane</keyword>
<accession>A0A1I1II83</accession>
<reference evidence="3" key="1">
    <citation type="submission" date="2016-10" db="EMBL/GenBank/DDBJ databases">
        <authorList>
            <person name="Varghese N."/>
            <person name="Submissions S."/>
        </authorList>
    </citation>
    <scope>NUCLEOTIDE SEQUENCE [LARGE SCALE GENOMIC DNA]</scope>
    <source>
        <strain evidence="3">DSM 13078</strain>
    </source>
</reference>
<evidence type="ECO:0008006" key="4">
    <source>
        <dbReference type="Google" id="ProtNLM"/>
    </source>
</evidence>
<protein>
    <recommendedName>
        <fullName evidence="4">DUF3054 domain-containing protein</fullName>
    </recommendedName>
</protein>
<keyword evidence="1" id="KW-0472">Membrane</keyword>
<dbReference type="EMBL" id="FOKW01000007">
    <property type="protein sequence ID" value="SFC36049.1"/>
    <property type="molecule type" value="Genomic_DNA"/>
</dbReference>
<keyword evidence="3" id="KW-1185">Reference proteome</keyword>
<dbReference type="Proteomes" id="UP000199161">
    <property type="component" value="Unassembled WGS sequence"/>
</dbReference>
<gene>
    <name evidence="2" type="ORF">SAMN05444422_107193</name>
</gene>
<dbReference type="OrthoDB" id="177006at2157"/>
<evidence type="ECO:0000313" key="3">
    <source>
        <dbReference type="Proteomes" id="UP000199161"/>
    </source>
</evidence>
<feature type="transmembrane region" description="Helical" evidence="1">
    <location>
        <begin position="113"/>
        <end position="137"/>
    </location>
</feature>